<dbReference type="CDD" id="cd00207">
    <property type="entry name" value="fer2"/>
    <property type="match status" value="1"/>
</dbReference>
<evidence type="ECO:0000256" key="2">
    <source>
        <dbReference type="ARBA" id="ARBA00022630"/>
    </source>
</evidence>
<dbReference type="EMBL" id="BAGZ01000022">
    <property type="protein sequence ID" value="GAB79328.1"/>
    <property type="molecule type" value="Genomic_DNA"/>
</dbReference>
<dbReference type="PROSITE" id="PS51384">
    <property type="entry name" value="FAD_FR"/>
    <property type="match status" value="1"/>
</dbReference>
<reference evidence="10 11" key="1">
    <citation type="submission" date="2012-08" db="EMBL/GenBank/DDBJ databases">
        <title>Whole genome shotgun sequence of Austwickia chelonae NBRC 105200.</title>
        <authorList>
            <person name="Yoshida I."/>
            <person name="Hosoyama A."/>
            <person name="Tsuchikane K."/>
            <person name="Katsumata H."/>
            <person name="Ando Y."/>
            <person name="Ohji S."/>
            <person name="Hamada M."/>
            <person name="Tamura T."/>
            <person name="Yamazoe A."/>
            <person name="Yamazaki S."/>
            <person name="Fujita N."/>
        </authorList>
    </citation>
    <scope>NUCLEOTIDE SEQUENCE [LARGE SCALE GENOMIC DNA]</scope>
    <source>
        <strain evidence="10 11">NBRC 105200</strain>
    </source>
</reference>
<dbReference type="GO" id="GO:0051537">
    <property type="term" value="F:2 iron, 2 sulfur cluster binding"/>
    <property type="evidence" value="ECO:0007669"/>
    <property type="project" value="UniProtKB-KW"/>
</dbReference>
<organism evidence="10 11">
    <name type="scientific">Austwickia chelonae NBRC 105200</name>
    <dbReference type="NCBI Taxonomy" id="1184607"/>
    <lineage>
        <taxon>Bacteria</taxon>
        <taxon>Bacillati</taxon>
        <taxon>Actinomycetota</taxon>
        <taxon>Actinomycetes</taxon>
        <taxon>Micrococcales</taxon>
        <taxon>Dermatophilaceae</taxon>
        <taxon>Austwickia</taxon>
    </lineage>
</organism>
<dbReference type="STRING" id="100225.SAMN05421595_2638"/>
<dbReference type="RefSeq" id="WP_006504086.1">
    <property type="nucleotide sequence ID" value="NZ_BAGZ01000022.1"/>
</dbReference>
<evidence type="ECO:0000256" key="6">
    <source>
        <dbReference type="ARBA" id="ARBA00023002"/>
    </source>
</evidence>
<evidence type="ECO:0000313" key="10">
    <source>
        <dbReference type="EMBL" id="GAB79328.1"/>
    </source>
</evidence>
<keyword evidence="6" id="KW-0560">Oxidoreductase</keyword>
<keyword evidence="2" id="KW-0285">Flavoprotein</keyword>
<keyword evidence="7" id="KW-0408">Iron</keyword>
<comment type="caution">
    <text evidence="10">The sequence shown here is derived from an EMBL/GenBank/DDBJ whole genome shotgun (WGS) entry which is preliminary data.</text>
</comment>
<keyword evidence="8" id="KW-0411">Iron-sulfur</keyword>
<gene>
    <name evidence="10" type="ORF">AUCHE_22_00980</name>
</gene>
<dbReference type="PANTHER" id="PTHR47354:SF6">
    <property type="entry name" value="NADH OXIDOREDUCTASE HCR"/>
    <property type="match status" value="1"/>
</dbReference>
<dbReference type="Gene3D" id="3.10.20.30">
    <property type="match status" value="1"/>
</dbReference>
<evidence type="ECO:0000313" key="11">
    <source>
        <dbReference type="Proteomes" id="UP000008495"/>
    </source>
</evidence>
<keyword evidence="11" id="KW-1185">Reference proteome</keyword>
<dbReference type="AlphaFoldDB" id="K6VAQ5"/>
<keyword evidence="3" id="KW-0001">2Fe-2S</keyword>
<evidence type="ECO:0000256" key="7">
    <source>
        <dbReference type="ARBA" id="ARBA00023004"/>
    </source>
</evidence>
<evidence type="ECO:0000256" key="3">
    <source>
        <dbReference type="ARBA" id="ARBA00022714"/>
    </source>
</evidence>
<dbReference type="SUPFAM" id="SSF52343">
    <property type="entry name" value="Ferredoxin reductase-like, C-terminal NADP-linked domain"/>
    <property type="match status" value="1"/>
</dbReference>
<sequence length="369" mass="39907">MSSPLHTRASTRGTLTRLGENLASLARMATTPLLPHDYLELVDPLRLSTRLRGRIVERRAETPDAATLVIRPGRGWHAHLPGQYVRLGVDIDGVRHWRAYSLTSPVAAPDGCIAVTVTRAGLVSSHLVDRITTGALIHLDQATGDFVMPAAVPDKILFLTAGSGLTPIIGMLRNDGTALADVTLVHCAPDARRTLFRDELRALATVGEISYHEWFTGERGRLDLNTPDALDRLVPDWRDRHTWACGPGPMLDACEELWTGQHLLDRLHTERFRTPIVAVGEGGTVHFDRTGRSATTDGATTLLDLADSQDVLAPSGCRMGICFGCIAPLLAGSVRDLRDGRITTALPDDGPVDIQTCIHAPAGDCTLDL</sequence>
<proteinExistence type="predicted"/>
<dbReference type="InterPro" id="IPR039261">
    <property type="entry name" value="FNR_nucleotide-bd"/>
</dbReference>
<evidence type="ECO:0000256" key="4">
    <source>
        <dbReference type="ARBA" id="ARBA00022723"/>
    </source>
</evidence>
<dbReference type="InterPro" id="IPR001041">
    <property type="entry name" value="2Fe-2S_ferredoxin-type"/>
</dbReference>
<name>K6VAQ5_9MICO</name>
<protein>
    <submittedName>
        <fullName evidence="10">Putative oxidoreductase</fullName>
    </submittedName>
</protein>
<dbReference type="InterPro" id="IPR017938">
    <property type="entry name" value="Riboflavin_synthase-like_b-brl"/>
</dbReference>
<comment type="cofactor">
    <cofactor evidence="1">
        <name>FAD</name>
        <dbReference type="ChEBI" id="CHEBI:57692"/>
    </cofactor>
</comment>
<dbReference type="OrthoDB" id="9796486at2"/>
<dbReference type="PANTHER" id="PTHR47354">
    <property type="entry name" value="NADH OXIDOREDUCTASE HCR"/>
    <property type="match status" value="1"/>
</dbReference>
<dbReference type="Proteomes" id="UP000008495">
    <property type="component" value="Unassembled WGS sequence"/>
</dbReference>
<accession>K6VAQ5</accession>
<evidence type="ECO:0000256" key="1">
    <source>
        <dbReference type="ARBA" id="ARBA00001974"/>
    </source>
</evidence>
<dbReference type="Pfam" id="PF00111">
    <property type="entry name" value="Fer2"/>
    <property type="match status" value="1"/>
</dbReference>
<dbReference type="InterPro" id="IPR017927">
    <property type="entry name" value="FAD-bd_FR_type"/>
</dbReference>
<dbReference type="InterPro" id="IPR036010">
    <property type="entry name" value="2Fe-2S_ferredoxin-like_sf"/>
</dbReference>
<dbReference type="eggNOG" id="COG1018">
    <property type="taxonomic scope" value="Bacteria"/>
</dbReference>
<dbReference type="Gene3D" id="3.40.50.80">
    <property type="entry name" value="Nucleotide-binding domain of ferredoxin-NADP reductase (FNR) module"/>
    <property type="match status" value="1"/>
</dbReference>
<evidence type="ECO:0000256" key="5">
    <source>
        <dbReference type="ARBA" id="ARBA00022827"/>
    </source>
</evidence>
<dbReference type="GO" id="GO:0046872">
    <property type="term" value="F:metal ion binding"/>
    <property type="evidence" value="ECO:0007669"/>
    <property type="project" value="UniProtKB-KW"/>
</dbReference>
<keyword evidence="5" id="KW-0274">FAD</keyword>
<dbReference type="SUPFAM" id="SSF63380">
    <property type="entry name" value="Riboflavin synthase domain-like"/>
    <property type="match status" value="1"/>
</dbReference>
<evidence type="ECO:0000256" key="8">
    <source>
        <dbReference type="ARBA" id="ARBA00023014"/>
    </source>
</evidence>
<dbReference type="InterPro" id="IPR012675">
    <property type="entry name" value="Beta-grasp_dom_sf"/>
</dbReference>
<dbReference type="GO" id="GO:0016491">
    <property type="term" value="F:oxidoreductase activity"/>
    <property type="evidence" value="ECO:0007669"/>
    <property type="project" value="UniProtKB-KW"/>
</dbReference>
<feature type="domain" description="FAD-binding FR-type" evidence="9">
    <location>
        <begin position="48"/>
        <end position="149"/>
    </location>
</feature>
<dbReference type="SUPFAM" id="SSF54292">
    <property type="entry name" value="2Fe-2S ferredoxin-like"/>
    <property type="match status" value="1"/>
</dbReference>
<evidence type="ECO:0000259" key="9">
    <source>
        <dbReference type="PROSITE" id="PS51384"/>
    </source>
</evidence>
<keyword evidence="4" id="KW-0479">Metal-binding</keyword>
<dbReference type="Gene3D" id="2.40.30.10">
    <property type="entry name" value="Translation factors"/>
    <property type="match status" value="1"/>
</dbReference>
<dbReference type="CDD" id="cd06216">
    <property type="entry name" value="FNR_iron_sulfur_binding_2"/>
    <property type="match status" value="1"/>
</dbReference>
<dbReference type="InterPro" id="IPR050415">
    <property type="entry name" value="MRET"/>
</dbReference>